<accession>A0A0E9TMG4</accession>
<sequence length="28" mass="3109">MGLSEEKSLKVNILIFLGLTILFSQKVS</sequence>
<organism evidence="1">
    <name type="scientific">Anguilla anguilla</name>
    <name type="common">European freshwater eel</name>
    <name type="synonym">Muraena anguilla</name>
    <dbReference type="NCBI Taxonomy" id="7936"/>
    <lineage>
        <taxon>Eukaryota</taxon>
        <taxon>Metazoa</taxon>
        <taxon>Chordata</taxon>
        <taxon>Craniata</taxon>
        <taxon>Vertebrata</taxon>
        <taxon>Euteleostomi</taxon>
        <taxon>Actinopterygii</taxon>
        <taxon>Neopterygii</taxon>
        <taxon>Teleostei</taxon>
        <taxon>Anguilliformes</taxon>
        <taxon>Anguillidae</taxon>
        <taxon>Anguilla</taxon>
    </lineage>
</organism>
<reference evidence="1" key="1">
    <citation type="submission" date="2014-11" db="EMBL/GenBank/DDBJ databases">
        <authorList>
            <person name="Amaro Gonzalez C."/>
        </authorList>
    </citation>
    <scope>NUCLEOTIDE SEQUENCE</scope>
</reference>
<dbReference type="EMBL" id="GBXM01054654">
    <property type="protein sequence ID" value="JAH53923.1"/>
    <property type="molecule type" value="Transcribed_RNA"/>
</dbReference>
<dbReference type="AlphaFoldDB" id="A0A0E9TMG4"/>
<name>A0A0E9TMG4_ANGAN</name>
<protein>
    <submittedName>
        <fullName evidence="1">Uncharacterized protein</fullName>
    </submittedName>
</protein>
<proteinExistence type="predicted"/>
<evidence type="ECO:0000313" key="1">
    <source>
        <dbReference type="EMBL" id="JAH53923.1"/>
    </source>
</evidence>
<dbReference type="EMBL" id="GBXM01050380">
    <property type="protein sequence ID" value="JAH58197.1"/>
    <property type="molecule type" value="Transcribed_RNA"/>
</dbReference>
<reference evidence="1" key="2">
    <citation type="journal article" date="2015" name="Fish Shellfish Immunol.">
        <title>Early steps in the European eel (Anguilla anguilla)-Vibrio vulnificus interaction in the gills: Role of the RtxA13 toxin.</title>
        <authorList>
            <person name="Callol A."/>
            <person name="Pajuelo D."/>
            <person name="Ebbesson L."/>
            <person name="Teles M."/>
            <person name="MacKenzie S."/>
            <person name="Amaro C."/>
        </authorList>
    </citation>
    <scope>NUCLEOTIDE SEQUENCE</scope>
</reference>